<dbReference type="SUPFAM" id="SSF53098">
    <property type="entry name" value="Ribonuclease H-like"/>
    <property type="match status" value="1"/>
</dbReference>
<feature type="region of interest" description="Disordered" evidence="1">
    <location>
        <begin position="383"/>
        <end position="410"/>
    </location>
</feature>
<gene>
    <name evidence="3" type="ORF">DY240_18715</name>
</gene>
<evidence type="ECO:0000256" key="1">
    <source>
        <dbReference type="SAM" id="MobiDB-lite"/>
    </source>
</evidence>
<dbReference type="PANTHER" id="PTHR35004:SF6">
    <property type="entry name" value="TRANSPOSASE"/>
    <property type="match status" value="1"/>
</dbReference>
<dbReference type="InterPro" id="IPR001584">
    <property type="entry name" value="Integrase_cat-core"/>
</dbReference>
<evidence type="ECO:0000259" key="2">
    <source>
        <dbReference type="PROSITE" id="PS50994"/>
    </source>
</evidence>
<evidence type="ECO:0000313" key="3">
    <source>
        <dbReference type="EMBL" id="RIQ20237.1"/>
    </source>
</evidence>
<dbReference type="Pfam" id="PF13565">
    <property type="entry name" value="HTH_32"/>
    <property type="match status" value="1"/>
</dbReference>
<sequence>MGPVGMWDVVDVRANLADLVLRRELTCAEAAACLGVCRQTMQRYVSRYRDAGVAGLVPHSRRPLSSPSMLPQWVEDEIIRVRKEHPRWGARKIRWLLRAEPDRLDGCSLPAASTIHQVLIRHGEALGARVAAPSAGQVWRRFRARAPNLLWQVDAWAYALDGGPLAWVLDILDDHSRYLIASRAMETVSTELAWQLLVDTVAAVGLPARILTDNDMAFTGRTRDATVKFERQARAAGIGLSHGRAWHPQTQGKAERSHGTVQDWLEDEPAAATVAALQALLDRHRDEYNHARPHDELDGDVPARVYRRGTPVLLPRVELDPAEAFPADAVLRHTDHGGAFSYRNRSYQLSSRFAGVQVGLIHHGARLHVYYGAAEITTFIVPGGAPSPPRAPRREGVKVQRPQRSEDERP</sequence>
<reference evidence="3 4" key="1">
    <citation type="submission" date="2018-09" db="EMBL/GenBank/DDBJ databases">
        <title>Isolation, diversity and antifungal activity of actinobacteria from wheat.</title>
        <authorList>
            <person name="Han C."/>
        </authorList>
    </citation>
    <scope>NUCLEOTIDE SEQUENCE [LARGE SCALE GENOMIC DNA]</scope>
    <source>
        <strain evidence="3 4">NEAU-YY265</strain>
    </source>
</reference>
<dbReference type="Pfam" id="PF13683">
    <property type="entry name" value="rve_3"/>
    <property type="match status" value="1"/>
</dbReference>
<dbReference type="InterPro" id="IPR009057">
    <property type="entry name" value="Homeodomain-like_sf"/>
</dbReference>
<dbReference type="AlphaFoldDB" id="A0A418KMU4"/>
<dbReference type="InterPro" id="IPR012337">
    <property type="entry name" value="RNaseH-like_sf"/>
</dbReference>
<dbReference type="Gene3D" id="3.30.420.10">
    <property type="entry name" value="Ribonuclease H-like superfamily/Ribonuclease H"/>
    <property type="match status" value="1"/>
</dbReference>
<dbReference type="PROSITE" id="PS50994">
    <property type="entry name" value="INTEGRASE"/>
    <property type="match status" value="1"/>
</dbReference>
<comment type="caution">
    <text evidence="3">The sequence shown here is derived from an EMBL/GenBank/DDBJ whole genome shotgun (WGS) entry which is preliminary data.</text>
</comment>
<feature type="compositionally biased region" description="Basic and acidic residues" evidence="1">
    <location>
        <begin position="392"/>
        <end position="410"/>
    </location>
</feature>
<keyword evidence="4" id="KW-1185">Reference proteome</keyword>
<proteinExistence type="predicted"/>
<dbReference type="GO" id="GO:0003676">
    <property type="term" value="F:nucleic acid binding"/>
    <property type="evidence" value="ECO:0007669"/>
    <property type="project" value="InterPro"/>
</dbReference>
<organism evidence="3 4">
    <name type="scientific">Jiangella rhizosphaerae</name>
    <dbReference type="NCBI Taxonomy" id="2293569"/>
    <lineage>
        <taxon>Bacteria</taxon>
        <taxon>Bacillati</taxon>
        <taxon>Actinomycetota</taxon>
        <taxon>Actinomycetes</taxon>
        <taxon>Jiangellales</taxon>
        <taxon>Jiangellaceae</taxon>
        <taxon>Jiangella</taxon>
    </lineage>
</organism>
<dbReference type="GO" id="GO:0015074">
    <property type="term" value="P:DNA integration"/>
    <property type="evidence" value="ECO:0007669"/>
    <property type="project" value="InterPro"/>
</dbReference>
<name>A0A418KMU4_9ACTN</name>
<protein>
    <recommendedName>
        <fullName evidence="2">Integrase catalytic domain-containing protein</fullName>
    </recommendedName>
</protein>
<dbReference type="InterPro" id="IPR036397">
    <property type="entry name" value="RNaseH_sf"/>
</dbReference>
<evidence type="ECO:0000313" key="4">
    <source>
        <dbReference type="Proteomes" id="UP000284057"/>
    </source>
</evidence>
<feature type="domain" description="Integrase catalytic" evidence="2">
    <location>
        <begin position="143"/>
        <end position="310"/>
    </location>
</feature>
<accession>A0A418KMU4</accession>
<dbReference type="SUPFAM" id="SSF46689">
    <property type="entry name" value="Homeodomain-like"/>
    <property type="match status" value="1"/>
</dbReference>
<dbReference type="EMBL" id="QUAL01000175">
    <property type="protein sequence ID" value="RIQ20237.1"/>
    <property type="molecule type" value="Genomic_DNA"/>
</dbReference>
<dbReference type="Proteomes" id="UP000284057">
    <property type="component" value="Unassembled WGS sequence"/>
</dbReference>
<dbReference type="PANTHER" id="PTHR35004">
    <property type="entry name" value="TRANSPOSASE RV3428C-RELATED"/>
    <property type="match status" value="1"/>
</dbReference>